<evidence type="ECO:0000259" key="3">
    <source>
        <dbReference type="Pfam" id="PF18962"/>
    </source>
</evidence>
<reference evidence="5" key="1">
    <citation type="submission" date="2019-01" db="EMBL/GenBank/DDBJ databases">
        <title>Cytophagaceae bacterium strain CAR-16.</title>
        <authorList>
            <person name="Chen W.-M."/>
        </authorList>
    </citation>
    <scope>NUCLEOTIDE SEQUENCE [LARGE SCALE GENOMIC DNA]</scope>
    <source>
        <strain evidence="5">WWJ-16</strain>
    </source>
</reference>
<protein>
    <submittedName>
        <fullName evidence="4">T9SS type A sorting domain-containing protein</fullName>
    </submittedName>
</protein>
<dbReference type="AlphaFoldDB" id="A0A4Q1KD17"/>
<dbReference type="RefSeq" id="WP_129460096.1">
    <property type="nucleotide sequence ID" value="NZ_SBKN01000001.1"/>
</dbReference>
<accession>A0A4Q1KD17</accession>
<name>A0A4Q1KD17_9FLAO</name>
<evidence type="ECO:0000256" key="1">
    <source>
        <dbReference type="ARBA" id="ARBA00022729"/>
    </source>
</evidence>
<dbReference type="OrthoDB" id="6278496at2"/>
<feature type="signal peptide" evidence="2">
    <location>
        <begin position="1"/>
        <end position="19"/>
    </location>
</feature>
<sequence>MKKTTLLFAFLLVSFLSQAQIVASQNFDAALGWTSTTTTSDAGTTINAWARRTTGGAPVCSPFAGAGMARFNSYNIPANGTGRLTSPAITFAGATYRVKLKMFRDSGYPTDADNIKVYYNTTAAAGGTLLGTVNRSVQLAPVVAADGWYAYSFDIPGNLSGTGYINILGTSQYGNNIFIDEITVEQIQAVDAETTTVNMNAIVAAGSKVISGTIKNMGTSPITTMDIKWQVDNGTIYSQSLSGLNITAGQTYNYTHNDQWNATPGTYSLKVWVANVNGQAVDGDATNDLVTKSVAVASGSTTRLPLYEKFSSSTCGPCYSFNTNYFSPFYTTGTNHDNLALICYQVNWPGSGDPYYTSEVGERVAYYGVTGAPTLYVDSKEGTNFSTAQLQSALNAEMAEPAYFAINATRLLNGTDLTVNITTTPYLTGTYTVHAVVVERITTGNVATNGETSFKNVMMKMLPDASGSSVNFTYNTPNTFSLQESLVGLNIEELSDIDVVVFVQNTATKAIMQAAYATDALANNQFQSNAFATLYPNPSNGIVQIASEEAVSVEITDMTGKVVFKSAGLENGASMNLTSLQKGVYVAKMTNTSGATQSQKIVLN</sequence>
<comment type="caution">
    <text evidence="4">The sequence shown here is derived from an EMBL/GenBank/DDBJ whole genome shotgun (WGS) entry which is preliminary data.</text>
</comment>
<dbReference type="InterPro" id="IPR036249">
    <property type="entry name" value="Thioredoxin-like_sf"/>
</dbReference>
<dbReference type="SUPFAM" id="SSF52833">
    <property type="entry name" value="Thioredoxin-like"/>
    <property type="match status" value="1"/>
</dbReference>
<dbReference type="InterPro" id="IPR013783">
    <property type="entry name" value="Ig-like_fold"/>
</dbReference>
<dbReference type="NCBIfam" id="TIGR04183">
    <property type="entry name" value="Por_Secre_tail"/>
    <property type="match status" value="1"/>
</dbReference>
<proteinExistence type="predicted"/>
<gene>
    <name evidence="4" type="ORF">EQG61_01455</name>
</gene>
<feature type="domain" description="Secretion system C-terminal sorting" evidence="3">
    <location>
        <begin position="534"/>
        <end position="602"/>
    </location>
</feature>
<organism evidence="4 5">
    <name type="scientific">Flavobacterium stagni</name>
    <dbReference type="NCBI Taxonomy" id="2506421"/>
    <lineage>
        <taxon>Bacteria</taxon>
        <taxon>Pseudomonadati</taxon>
        <taxon>Bacteroidota</taxon>
        <taxon>Flavobacteriia</taxon>
        <taxon>Flavobacteriales</taxon>
        <taxon>Flavobacteriaceae</taxon>
        <taxon>Flavobacterium</taxon>
    </lineage>
</organism>
<dbReference type="Pfam" id="PF18962">
    <property type="entry name" value="Por_Secre_tail"/>
    <property type="match status" value="1"/>
</dbReference>
<evidence type="ECO:0000313" key="4">
    <source>
        <dbReference type="EMBL" id="RXR24133.1"/>
    </source>
</evidence>
<dbReference type="Gene3D" id="2.60.40.10">
    <property type="entry name" value="Immunoglobulins"/>
    <property type="match status" value="2"/>
</dbReference>
<keyword evidence="1 2" id="KW-0732">Signal</keyword>
<evidence type="ECO:0000256" key="2">
    <source>
        <dbReference type="SAM" id="SignalP"/>
    </source>
</evidence>
<dbReference type="InterPro" id="IPR026444">
    <property type="entry name" value="Secre_tail"/>
</dbReference>
<evidence type="ECO:0000313" key="5">
    <source>
        <dbReference type="Proteomes" id="UP000289857"/>
    </source>
</evidence>
<keyword evidence="5" id="KW-1185">Reference proteome</keyword>
<dbReference type="EMBL" id="SBKN01000001">
    <property type="protein sequence ID" value="RXR24133.1"/>
    <property type="molecule type" value="Genomic_DNA"/>
</dbReference>
<feature type="chain" id="PRO_5020947790" evidence="2">
    <location>
        <begin position="20"/>
        <end position="604"/>
    </location>
</feature>
<dbReference type="Proteomes" id="UP000289857">
    <property type="component" value="Unassembled WGS sequence"/>
</dbReference>